<dbReference type="EMBL" id="JAHCQH010000014">
    <property type="protein sequence ID" value="MBS9476495.1"/>
    <property type="molecule type" value="Genomic_DNA"/>
</dbReference>
<feature type="domain" description="DRBM" evidence="9">
    <location>
        <begin position="174"/>
        <end position="243"/>
    </location>
</feature>
<organism evidence="11 12">
    <name type="scientific">Ancylobacter radicis</name>
    <dbReference type="NCBI Taxonomy" id="2836179"/>
    <lineage>
        <taxon>Bacteria</taxon>
        <taxon>Pseudomonadati</taxon>
        <taxon>Pseudomonadota</taxon>
        <taxon>Alphaproteobacteria</taxon>
        <taxon>Hyphomicrobiales</taxon>
        <taxon>Xanthobacteraceae</taxon>
        <taxon>Ancylobacter</taxon>
    </lineage>
</organism>
<name>A0ABS5R5J4_9HYPH</name>
<comment type="subunit">
    <text evidence="8">Homodimer.</text>
</comment>
<dbReference type="PROSITE" id="PS50142">
    <property type="entry name" value="RNASE_3_2"/>
    <property type="match status" value="1"/>
</dbReference>
<evidence type="ECO:0000259" key="10">
    <source>
        <dbReference type="PROSITE" id="PS50142"/>
    </source>
</evidence>
<evidence type="ECO:0000256" key="1">
    <source>
        <dbReference type="ARBA" id="ARBA00000109"/>
    </source>
</evidence>
<comment type="cofactor">
    <cofactor evidence="8">
        <name>Mg(2+)</name>
        <dbReference type="ChEBI" id="CHEBI:18420"/>
    </cofactor>
</comment>
<sequence length="243" mass="26119">MTRANRQNARTAADEAGLEKLEESLGHSFKDRAHLLLALTHISAVTGVQGSRARVRSYQRLEFLGDHVLGLVVSDMLYRAFPNAEEGELSRRLADLVCEESCAAVAAAIDIGPHIRLGAGEDRAGGRARVAILADIAEAVLAAVYLDGGFAAAEAMVERFWRPRLQMPGGSARDPKTALQEWAQARGLPPPTYRLVDRSGPDHNPQFRIAVELPGFDPVEAAGSSKQIAQKAAASAFLEQVDS</sequence>
<evidence type="ECO:0000256" key="4">
    <source>
        <dbReference type="ARBA" id="ARBA00022722"/>
    </source>
</evidence>
<evidence type="ECO:0000256" key="8">
    <source>
        <dbReference type="HAMAP-Rule" id="MF_00104"/>
    </source>
</evidence>
<dbReference type="InterPro" id="IPR000999">
    <property type="entry name" value="RNase_III_dom"/>
</dbReference>
<gene>
    <name evidence="8 11" type="primary">rnc</name>
    <name evidence="11" type="ORF">KIP89_05180</name>
</gene>
<feature type="binding site" evidence="8">
    <location>
        <position position="135"/>
    </location>
    <ligand>
        <name>Mg(2+)</name>
        <dbReference type="ChEBI" id="CHEBI:18420"/>
    </ligand>
</feature>
<feature type="active site" evidence="8">
    <location>
        <position position="66"/>
    </location>
</feature>
<evidence type="ECO:0000256" key="5">
    <source>
        <dbReference type="ARBA" id="ARBA00022759"/>
    </source>
</evidence>
<keyword evidence="3 8" id="KW-0507">mRNA processing</keyword>
<dbReference type="SUPFAM" id="SSF54768">
    <property type="entry name" value="dsRNA-binding domain-like"/>
    <property type="match status" value="1"/>
</dbReference>
<protein>
    <recommendedName>
        <fullName evidence="8">Ribonuclease 3</fullName>
        <ecNumber evidence="8">3.1.26.3</ecNumber>
    </recommendedName>
    <alternativeName>
        <fullName evidence="8">Ribonuclease III</fullName>
        <shortName evidence="8">RNase III</shortName>
    </alternativeName>
</protein>
<keyword evidence="8" id="KW-0698">rRNA processing</keyword>
<dbReference type="InterPro" id="IPR011907">
    <property type="entry name" value="RNase_III"/>
</dbReference>
<evidence type="ECO:0000313" key="12">
    <source>
        <dbReference type="Proteomes" id="UP001166585"/>
    </source>
</evidence>
<dbReference type="GO" id="GO:0004525">
    <property type="term" value="F:ribonuclease III activity"/>
    <property type="evidence" value="ECO:0007669"/>
    <property type="project" value="UniProtKB-EC"/>
</dbReference>
<keyword evidence="8" id="KW-0479">Metal-binding</keyword>
<dbReference type="NCBIfam" id="TIGR02191">
    <property type="entry name" value="RNaseIII"/>
    <property type="match status" value="1"/>
</dbReference>
<keyword evidence="8" id="KW-0819">tRNA processing</keyword>
<comment type="subcellular location">
    <subcellularLocation>
        <location evidence="8">Cytoplasm</location>
    </subcellularLocation>
</comment>
<keyword evidence="8" id="KW-0699">rRNA-binding</keyword>
<keyword evidence="7 8" id="KW-0694">RNA-binding</keyword>
<accession>A0ABS5R5J4</accession>
<dbReference type="Gene3D" id="1.10.1520.10">
    <property type="entry name" value="Ribonuclease III domain"/>
    <property type="match status" value="1"/>
</dbReference>
<keyword evidence="8" id="KW-0460">Magnesium</keyword>
<evidence type="ECO:0000256" key="2">
    <source>
        <dbReference type="ARBA" id="ARBA00010183"/>
    </source>
</evidence>
<comment type="caution">
    <text evidence="11">The sequence shown here is derived from an EMBL/GenBank/DDBJ whole genome shotgun (WGS) entry which is preliminary data.</text>
</comment>
<evidence type="ECO:0000256" key="3">
    <source>
        <dbReference type="ARBA" id="ARBA00022664"/>
    </source>
</evidence>
<dbReference type="Proteomes" id="UP001166585">
    <property type="component" value="Unassembled WGS sequence"/>
</dbReference>
<feature type="domain" description="RNase III" evidence="10">
    <location>
        <begin position="18"/>
        <end position="149"/>
    </location>
</feature>
<keyword evidence="8" id="KW-0963">Cytoplasm</keyword>
<dbReference type="Pfam" id="PF14622">
    <property type="entry name" value="Ribonucleas_3_3"/>
    <property type="match status" value="1"/>
</dbReference>
<keyword evidence="6 8" id="KW-0378">Hydrolase</keyword>
<dbReference type="Gene3D" id="3.30.160.20">
    <property type="match status" value="1"/>
</dbReference>
<keyword evidence="12" id="KW-1185">Reference proteome</keyword>
<dbReference type="RefSeq" id="WP_213754523.1">
    <property type="nucleotide sequence ID" value="NZ_JAHCQH010000014.1"/>
</dbReference>
<dbReference type="SMART" id="SM00358">
    <property type="entry name" value="DSRM"/>
    <property type="match status" value="1"/>
</dbReference>
<evidence type="ECO:0000256" key="7">
    <source>
        <dbReference type="ARBA" id="ARBA00022884"/>
    </source>
</evidence>
<dbReference type="CDD" id="cd10845">
    <property type="entry name" value="DSRM_RNAse_III_family"/>
    <property type="match status" value="1"/>
</dbReference>
<dbReference type="PROSITE" id="PS50137">
    <property type="entry name" value="DS_RBD"/>
    <property type="match status" value="1"/>
</dbReference>
<dbReference type="Pfam" id="PF00035">
    <property type="entry name" value="dsrm"/>
    <property type="match status" value="1"/>
</dbReference>
<dbReference type="HAMAP" id="MF_00104">
    <property type="entry name" value="RNase_III"/>
    <property type="match status" value="1"/>
</dbReference>
<dbReference type="InterPro" id="IPR014720">
    <property type="entry name" value="dsRBD_dom"/>
</dbReference>
<keyword evidence="4 8" id="KW-0540">Nuclease</keyword>
<dbReference type="PANTHER" id="PTHR11207:SF0">
    <property type="entry name" value="RIBONUCLEASE 3"/>
    <property type="match status" value="1"/>
</dbReference>
<feature type="active site" evidence="8">
    <location>
        <position position="138"/>
    </location>
</feature>
<comment type="similarity">
    <text evidence="2">Belongs to the ribonuclease III family.</text>
</comment>
<comment type="function">
    <text evidence="8">Digests double-stranded RNA. Involved in the processing of primary rRNA transcript to yield the immediate precursors to the large and small rRNAs (23S and 16S). Processes some mRNAs, and tRNAs when they are encoded in the rRNA operon. Processes pre-crRNA and tracrRNA of type II CRISPR loci if present in the organism.</text>
</comment>
<feature type="binding site" evidence="8">
    <location>
        <position position="62"/>
    </location>
    <ligand>
        <name>Mg(2+)</name>
        <dbReference type="ChEBI" id="CHEBI:18420"/>
    </ligand>
</feature>
<feature type="binding site" evidence="8">
    <location>
        <position position="138"/>
    </location>
    <ligand>
        <name>Mg(2+)</name>
        <dbReference type="ChEBI" id="CHEBI:18420"/>
    </ligand>
</feature>
<proteinExistence type="inferred from homology"/>
<dbReference type="CDD" id="cd00593">
    <property type="entry name" value="RIBOc"/>
    <property type="match status" value="1"/>
</dbReference>
<dbReference type="PROSITE" id="PS00517">
    <property type="entry name" value="RNASE_3_1"/>
    <property type="match status" value="1"/>
</dbReference>
<dbReference type="InterPro" id="IPR036389">
    <property type="entry name" value="RNase_III_sf"/>
</dbReference>
<dbReference type="EC" id="3.1.26.3" evidence="8"/>
<keyword evidence="5 8" id="KW-0255">Endonuclease</keyword>
<evidence type="ECO:0000313" key="11">
    <source>
        <dbReference type="EMBL" id="MBS9476495.1"/>
    </source>
</evidence>
<reference evidence="11" key="1">
    <citation type="submission" date="2021-05" db="EMBL/GenBank/DDBJ databases">
        <authorList>
            <person name="Sun Q."/>
            <person name="Inoue M."/>
        </authorList>
    </citation>
    <scope>NUCLEOTIDE SEQUENCE</scope>
    <source>
        <strain evidence="11">VKM B-3255</strain>
    </source>
</reference>
<dbReference type="SUPFAM" id="SSF69065">
    <property type="entry name" value="RNase III domain-like"/>
    <property type="match status" value="1"/>
</dbReference>
<dbReference type="SMART" id="SM00535">
    <property type="entry name" value="RIBOc"/>
    <property type="match status" value="1"/>
</dbReference>
<comment type="catalytic activity">
    <reaction evidence="1 8">
        <text>Endonucleolytic cleavage to 5'-phosphomonoester.</text>
        <dbReference type="EC" id="3.1.26.3"/>
    </reaction>
</comment>
<dbReference type="PANTHER" id="PTHR11207">
    <property type="entry name" value="RIBONUCLEASE III"/>
    <property type="match status" value="1"/>
</dbReference>
<evidence type="ECO:0000256" key="6">
    <source>
        <dbReference type="ARBA" id="ARBA00022801"/>
    </source>
</evidence>
<evidence type="ECO:0000259" key="9">
    <source>
        <dbReference type="PROSITE" id="PS50137"/>
    </source>
</evidence>